<reference evidence="10 11" key="1">
    <citation type="submission" date="2016-10" db="EMBL/GenBank/DDBJ databases">
        <authorList>
            <person name="Varghese N."/>
            <person name="Submissions S."/>
        </authorList>
    </citation>
    <scope>NUCLEOTIDE SEQUENCE [LARGE SCALE GENOMIC DNA]</scope>
    <source>
        <strain evidence="10 11">DSM 21822</strain>
    </source>
</reference>
<dbReference type="GO" id="GO:0009360">
    <property type="term" value="C:DNA polymerase III complex"/>
    <property type="evidence" value="ECO:0007669"/>
    <property type="project" value="InterPro"/>
</dbReference>
<dbReference type="GO" id="GO:0003887">
    <property type="term" value="F:DNA-directed DNA polymerase activity"/>
    <property type="evidence" value="ECO:0007669"/>
    <property type="project" value="UniProtKB-KW"/>
</dbReference>
<dbReference type="InterPro" id="IPR010372">
    <property type="entry name" value="DNA_pol3_delta_N"/>
</dbReference>
<evidence type="ECO:0000256" key="1">
    <source>
        <dbReference type="ARBA" id="ARBA00012417"/>
    </source>
</evidence>
<keyword evidence="4" id="KW-0548">Nucleotidyltransferase</keyword>
<dbReference type="Gene3D" id="3.40.50.300">
    <property type="entry name" value="P-loop containing nucleotide triphosphate hydrolases"/>
    <property type="match status" value="1"/>
</dbReference>
<dbReference type="Pfam" id="PF06144">
    <property type="entry name" value="DNA_pol3_delta"/>
    <property type="match status" value="1"/>
</dbReference>
<dbReference type="RefSeq" id="WP_149759828.1">
    <property type="nucleotide sequence ID" value="NZ_BSPE01000007.1"/>
</dbReference>
<evidence type="ECO:0000313" key="10">
    <source>
        <dbReference type="EMBL" id="SFK25843.1"/>
    </source>
</evidence>
<comment type="catalytic activity">
    <reaction evidence="8">
        <text>DNA(n) + a 2'-deoxyribonucleoside 5'-triphosphate = DNA(n+1) + diphosphate</text>
        <dbReference type="Rhea" id="RHEA:22508"/>
        <dbReference type="Rhea" id="RHEA-COMP:17339"/>
        <dbReference type="Rhea" id="RHEA-COMP:17340"/>
        <dbReference type="ChEBI" id="CHEBI:33019"/>
        <dbReference type="ChEBI" id="CHEBI:61560"/>
        <dbReference type="ChEBI" id="CHEBI:173112"/>
        <dbReference type="EC" id="2.7.7.7"/>
    </reaction>
</comment>
<keyword evidence="3" id="KW-0808">Transferase</keyword>
<name>A0A1I3Y264_9HYPH</name>
<evidence type="ECO:0000256" key="7">
    <source>
        <dbReference type="ARBA" id="ARBA00034754"/>
    </source>
</evidence>
<keyword evidence="5" id="KW-0235">DNA replication</keyword>
<dbReference type="InterPro" id="IPR008921">
    <property type="entry name" value="DNA_pol3_clamp-load_cplx_C"/>
</dbReference>
<dbReference type="Gene3D" id="1.10.8.60">
    <property type="match status" value="1"/>
</dbReference>
<keyword evidence="11" id="KW-1185">Reference proteome</keyword>
<dbReference type="Proteomes" id="UP000323300">
    <property type="component" value="Unassembled WGS sequence"/>
</dbReference>
<dbReference type="PANTHER" id="PTHR34388:SF1">
    <property type="entry name" value="DNA POLYMERASE III SUBUNIT DELTA"/>
    <property type="match status" value="1"/>
</dbReference>
<dbReference type="PANTHER" id="PTHR34388">
    <property type="entry name" value="DNA POLYMERASE III SUBUNIT DELTA"/>
    <property type="match status" value="1"/>
</dbReference>
<dbReference type="SUPFAM" id="SSF52540">
    <property type="entry name" value="P-loop containing nucleoside triphosphate hydrolases"/>
    <property type="match status" value="1"/>
</dbReference>
<dbReference type="EMBL" id="FOSL01000004">
    <property type="protein sequence ID" value="SFK25843.1"/>
    <property type="molecule type" value="Genomic_DNA"/>
</dbReference>
<dbReference type="SUPFAM" id="SSF48019">
    <property type="entry name" value="post-AAA+ oligomerization domain-like"/>
    <property type="match status" value="1"/>
</dbReference>
<dbReference type="InterPro" id="IPR005790">
    <property type="entry name" value="DNA_polIII_delta"/>
</dbReference>
<sequence length="348" mass="37539">MAQKKAHEVDGWLARRDPQKSILLFYGPDRGLVSERARKIAASTGLSADDPFSVVRLDASEIDQTPGRLIDEARTVPMFSDRRLIWVRNAGAQKGLADDVKVLAAQPPRDAVILIEAGDLKKGAPLRATVEASEHAMALPCYADESRGIDSLIDEELQKAGLSIALEARQALKRSLGGDRLASRGELEKLALYAGEKKQITLDDVKLMIGDVAGLSLDDAIDATLEGKPADFDIAFARFGGGQAASQVLGAAMRQFHALQAMRGAMDADGRNAASVVASARPPVFFTRRKTVESALMRWNSESIVRALASLQAAVLQARRRADLAEAIARQALLAITIESARQRDRHG</sequence>
<dbReference type="OrthoDB" id="9804983at2"/>
<evidence type="ECO:0000256" key="2">
    <source>
        <dbReference type="ARBA" id="ARBA00017703"/>
    </source>
</evidence>
<proteinExistence type="inferred from homology"/>
<evidence type="ECO:0000256" key="6">
    <source>
        <dbReference type="ARBA" id="ARBA00022932"/>
    </source>
</evidence>
<dbReference type="InterPro" id="IPR027417">
    <property type="entry name" value="P-loop_NTPase"/>
</dbReference>
<keyword evidence="6" id="KW-0239">DNA-directed DNA polymerase</keyword>
<accession>A0A1I3Y264</accession>
<protein>
    <recommendedName>
        <fullName evidence="2">DNA polymerase III subunit delta</fullName>
        <ecNumber evidence="1">2.7.7.7</ecNumber>
    </recommendedName>
</protein>
<dbReference type="GO" id="GO:0003677">
    <property type="term" value="F:DNA binding"/>
    <property type="evidence" value="ECO:0007669"/>
    <property type="project" value="InterPro"/>
</dbReference>
<evidence type="ECO:0000256" key="8">
    <source>
        <dbReference type="ARBA" id="ARBA00049244"/>
    </source>
</evidence>
<dbReference type="GO" id="GO:0006261">
    <property type="term" value="P:DNA-templated DNA replication"/>
    <property type="evidence" value="ECO:0007669"/>
    <property type="project" value="TreeGrafter"/>
</dbReference>
<evidence type="ECO:0000259" key="9">
    <source>
        <dbReference type="Pfam" id="PF06144"/>
    </source>
</evidence>
<organism evidence="10 11">
    <name type="scientific">Neomesorhizobium albiziae</name>
    <dbReference type="NCBI Taxonomy" id="335020"/>
    <lineage>
        <taxon>Bacteria</taxon>
        <taxon>Pseudomonadati</taxon>
        <taxon>Pseudomonadota</taxon>
        <taxon>Alphaproteobacteria</taxon>
        <taxon>Hyphomicrobiales</taxon>
        <taxon>Phyllobacteriaceae</taxon>
        <taxon>Neomesorhizobium</taxon>
    </lineage>
</organism>
<evidence type="ECO:0000256" key="4">
    <source>
        <dbReference type="ARBA" id="ARBA00022695"/>
    </source>
</evidence>
<dbReference type="AlphaFoldDB" id="A0A1I3Y264"/>
<feature type="domain" description="DNA polymerase III delta N-terminal" evidence="9">
    <location>
        <begin position="24"/>
        <end position="119"/>
    </location>
</feature>
<comment type="similarity">
    <text evidence="7">Belongs to the DNA polymerase HolA subunit family.</text>
</comment>
<dbReference type="NCBIfam" id="TIGR01128">
    <property type="entry name" value="holA"/>
    <property type="match status" value="1"/>
</dbReference>
<dbReference type="EC" id="2.7.7.7" evidence="1"/>
<evidence type="ECO:0000313" key="11">
    <source>
        <dbReference type="Proteomes" id="UP000323300"/>
    </source>
</evidence>
<gene>
    <name evidence="10" type="ORF">SAMN04488498_104144</name>
</gene>
<evidence type="ECO:0000256" key="3">
    <source>
        <dbReference type="ARBA" id="ARBA00022679"/>
    </source>
</evidence>
<evidence type="ECO:0000256" key="5">
    <source>
        <dbReference type="ARBA" id="ARBA00022705"/>
    </source>
</evidence>